<evidence type="ECO:0000256" key="1">
    <source>
        <dbReference type="SAM" id="MobiDB-lite"/>
    </source>
</evidence>
<proteinExistence type="predicted"/>
<feature type="compositionally biased region" description="Basic residues" evidence="1">
    <location>
        <begin position="1"/>
        <end position="12"/>
    </location>
</feature>
<sequence>MITPRRPRRNRRRSESPTSPTSAIREREEILRNIAEFAAGTERRSRMMPEEKIAENGLRLRRQLESEPALAIMLQPTPPGYMARARCRADYCSCAERRGIEIKDEYRIVLDTRPREYFHISCLEKMLDLPSLAPARFRLDTDCYRWNQDWPWTWGLMLRKWFEHG</sequence>
<evidence type="ECO:0000313" key="3">
    <source>
        <dbReference type="Proteomes" id="UP000244855"/>
    </source>
</evidence>
<organism evidence="2 3">
    <name type="scientific">Periconia macrospinosa</name>
    <dbReference type="NCBI Taxonomy" id="97972"/>
    <lineage>
        <taxon>Eukaryota</taxon>
        <taxon>Fungi</taxon>
        <taxon>Dikarya</taxon>
        <taxon>Ascomycota</taxon>
        <taxon>Pezizomycotina</taxon>
        <taxon>Dothideomycetes</taxon>
        <taxon>Pleosporomycetidae</taxon>
        <taxon>Pleosporales</taxon>
        <taxon>Massarineae</taxon>
        <taxon>Periconiaceae</taxon>
        <taxon>Periconia</taxon>
    </lineage>
</organism>
<gene>
    <name evidence="2" type="ORF">DM02DRAFT_334936</name>
</gene>
<dbReference type="EMBL" id="KZ805820">
    <property type="protein sequence ID" value="PVH91609.1"/>
    <property type="molecule type" value="Genomic_DNA"/>
</dbReference>
<dbReference type="OrthoDB" id="4497207at2759"/>
<feature type="region of interest" description="Disordered" evidence="1">
    <location>
        <begin position="1"/>
        <end position="23"/>
    </location>
</feature>
<evidence type="ECO:0000313" key="2">
    <source>
        <dbReference type="EMBL" id="PVH91609.1"/>
    </source>
</evidence>
<name>A0A2V1D1V2_9PLEO</name>
<dbReference type="STRING" id="97972.A0A2V1D1V2"/>
<dbReference type="Proteomes" id="UP000244855">
    <property type="component" value="Unassembled WGS sequence"/>
</dbReference>
<dbReference type="AlphaFoldDB" id="A0A2V1D1V2"/>
<reference evidence="2 3" key="1">
    <citation type="journal article" date="2018" name="Sci. Rep.">
        <title>Comparative genomics provides insights into the lifestyle and reveals functional heterogeneity of dark septate endophytic fungi.</title>
        <authorList>
            <person name="Knapp D.G."/>
            <person name="Nemeth J.B."/>
            <person name="Barry K."/>
            <person name="Hainaut M."/>
            <person name="Henrissat B."/>
            <person name="Johnson J."/>
            <person name="Kuo A."/>
            <person name="Lim J.H.P."/>
            <person name="Lipzen A."/>
            <person name="Nolan M."/>
            <person name="Ohm R.A."/>
            <person name="Tamas L."/>
            <person name="Grigoriev I.V."/>
            <person name="Spatafora J.W."/>
            <person name="Nagy L.G."/>
            <person name="Kovacs G.M."/>
        </authorList>
    </citation>
    <scope>NUCLEOTIDE SEQUENCE [LARGE SCALE GENOMIC DNA]</scope>
    <source>
        <strain evidence="2 3">DSE2036</strain>
    </source>
</reference>
<accession>A0A2V1D1V2</accession>
<feature type="non-terminal residue" evidence="2">
    <location>
        <position position="165"/>
    </location>
</feature>
<protein>
    <submittedName>
        <fullName evidence="2">Uncharacterized protein</fullName>
    </submittedName>
</protein>
<keyword evidence="3" id="KW-1185">Reference proteome</keyword>